<dbReference type="InterPro" id="IPR000055">
    <property type="entry name" value="Restrct_endonuc_typeI_TRD"/>
</dbReference>
<sequence>MSEWFGDLPERWESKRIGALLQQRKETNAPVKTDFILSLSAAHGVVPYSERVEKGGNKPKNDLTKYSIAHENDLLVNCMNVLAGSCGVSKWHGAISPVYYALYPRNADEINIWYYNYIFRLVTFYRSLIGISKGILVHESSTGSLNTIRLRVSMQNMNYVMMPLPPRNEQDQIVRFLDWRVLGINRLINAKKKLIALLQEQKRAAINEAVTRGGDGWQDVSLGNLGSFRKGFGGSRADDAESGGVACIRYGDIYRSGVLFLHEPITRITAESSVSYARVYKSEMLFALSGETKEEIGQALVNSIDEDTWCSGDAAIFTANDNVLYSFLAYALRCPYVAKQRASMAKGDIIVHISTSALRRLKILVPPIGEQEAIVSQLDTICVGIDSKIKIENEQMKLLQEYRTRLISDVVTGKMDVRDVVIPDYETVEETAVVEDDDADDSFEEAGDE</sequence>
<dbReference type="GO" id="GO:0016787">
    <property type="term" value="F:hydrolase activity"/>
    <property type="evidence" value="ECO:0007669"/>
    <property type="project" value="UniProtKB-KW"/>
</dbReference>
<evidence type="ECO:0000256" key="2">
    <source>
        <dbReference type="ARBA" id="ARBA00022747"/>
    </source>
</evidence>
<keyword evidence="5" id="KW-0378">Hydrolase</keyword>
<dbReference type="Gene3D" id="3.90.220.20">
    <property type="entry name" value="DNA methylase specificity domains"/>
    <property type="match status" value="2"/>
</dbReference>
<proteinExistence type="inferred from homology"/>
<dbReference type="EC" id="3.1.21.-" evidence="5"/>
<dbReference type="KEGG" id="paun:MJA45_03885"/>
<dbReference type="Pfam" id="PF01420">
    <property type="entry name" value="Methylase_S"/>
    <property type="match status" value="1"/>
</dbReference>
<evidence type="ECO:0000256" key="3">
    <source>
        <dbReference type="ARBA" id="ARBA00023125"/>
    </source>
</evidence>
<dbReference type="Gene3D" id="1.10.287.1120">
    <property type="entry name" value="Bipartite methylase S protein"/>
    <property type="match status" value="1"/>
</dbReference>
<keyword evidence="5" id="KW-0255">Endonuclease</keyword>
<keyword evidence="3" id="KW-0238">DNA-binding</keyword>
<evidence type="ECO:0000259" key="4">
    <source>
        <dbReference type="Pfam" id="PF01420"/>
    </source>
</evidence>
<evidence type="ECO:0000313" key="6">
    <source>
        <dbReference type="Proteomes" id="UP001305702"/>
    </source>
</evidence>
<dbReference type="GO" id="GO:0004519">
    <property type="term" value="F:endonuclease activity"/>
    <property type="evidence" value="ECO:0007669"/>
    <property type="project" value="UniProtKB-KW"/>
</dbReference>
<keyword evidence="2" id="KW-0680">Restriction system</keyword>
<dbReference type="InterPro" id="IPR044946">
    <property type="entry name" value="Restrct_endonuc_typeI_TRD_sf"/>
</dbReference>
<keyword evidence="5" id="KW-0540">Nuclease</keyword>
<gene>
    <name evidence="5" type="ORF">MJA45_03885</name>
</gene>
<dbReference type="Proteomes" id="UP001305702">
    <property type="component" value="Chromosome"/>
</dbReference>
<comment type="similarity">
    <text evidence="1">Belongs to the type-I restriction system S methylase family.</text>
</comment>
<dbReference type="REBASE" id="764620">
    <property type="entry name" value="S.Psp1776ORF3880P"/>
</dbReference>
<name>A0AA96LEF1_9BACL</name>
<evidence type="ECO:0000313" key="5">
    <source>
        <dbReference type="EMBL" id="WNQ12201.1"/>
    </source>
</evidence>
<keyword evidence="6" id="KW-1185">Reference proteome</keyword>
<protein>
    <submittedName>
        <fullName evidence="5">Restriction endonuclease subunit S</fullName>
        <ecNumber evidence="5">3.1.21.-</ecNumber>
    </submittedName>
</protein>
<dbReference type="EMBL" id="CP130318">
    <property type="protein sequence ID" value="WNQ12201.1"/>
    <property type="molecule type" value="Genomic_DNA"/>
</dbReference>
<dbReference type="AlphaFoldDB" id="A0AA96LEF1"/>
<dbReference type="SUPFAM" id="SSF116734">
    <property type="entry name" value="DNA methylase specificity domain"/>
    <property type="match status" value="2"/>
</dbReference>
<organism evidence="5 6">
    <name type="scientific">Paenibacillus aurantius</name>
    <dbReference type="NCBI Taxonomy" id="2918900"/>
    <lineage>
        <taxon>Bacteria</taxon>
        <taxon>Bacillati</taxon>
        <taxon>Bacillota</taxon>
        <taxon>Bacilli</taxon>
        <taxon>Bacillales</taxon>
        <taxon>Paenibacillaceae</taxon>
        <taxon>Paenibacillus</taxon>
    </lineage>
</organism>
<feature type="domain" description="Type I restriction modification DNA specificity" evidence="4">
    <location>
        <begin position="215"/>
        <end position="387"/>
    </location>
</feature>
<accession>A0AA96LEF1</accession>
<evidence type="ECO:0000256" key="1">
    <source>
        <dbReference type="ARBA" id="ARBA00010923"/>
    </source>
</evidence>
<dbReference type="PANTHER" id="PTHR30408">
    <property type="entry name" value="TYPE-1 RESTRICTION ENZYME ECOKI SPECIFICITY PROTEIN"/>
    <property type="match status" value="1"/>
</dbReference>
<dbReference type="GO" id="GO:0003677">
    <property type="term" value="F:DNA binding"/>
    <property type="evidence" value="ECO:0007669"/>
    <property type="project" value="UniProtKB-KW"/>
</dbReference>
<dbReference type="InterPro" id="IPR052021">
    <property type="entry name" value="Type-I_RS_S_subunit"/>
</dbReference>
<dbReference type="PANTHER" id="PTHR30408:SF12">
    <property type="entry name" value="TYPE I RESTRICTION ENZYME MJAVIII SPECIFICITY SUBUNIT"/>
    <property type="match status" value="1"/>
</dbReference>
<reference evidence="5 6" key="1">
    <citation type="submission" date="2022-02" db="EMBL/GenBank/DDBJ databases">
        <title>Paenibacillus sp. MBLB1776 Whole Genome Shotgun Sequencing.</title>
        <authorList>
            <person name="Hwang C.Y."/>
            <person name="Cho E.-S."/>
            <person name="Seo M.-J."/>
        </authorList>
    </citation>
    <scope>NUCLEOTIDE SEQUENCE [LARGE SCALE GENOMIC DNA]</scope>
    <source>
        <strain evidence="5 6">MBLB1776</strain>
    </source>
</reference>
<dbReference type="RefSeq" id="WP_315605978.1">
    <property type="nucleotide sequence ID" value="NZ_CP130318.1"/>
</dbReference>
<dbReference type="GO" id="GO:0009307">
    <property type="term" value="P:DNA restriction-modification system"/>
    <property type="evidence" value="ECO:0007669"/>
    <property type="project" value="UniProtKB-KW"/>
</dbReference>